<proteinExistence type="predicted"/>
<comment type="caution">
    <text evidence="2">The sequence shown here is derived from an EMBL/GenBank/DDBJ whole genome shotgun (WGS) entry which is preliminary data.</text>
</comment>
<evidence type="ECO:0000313" key="3">
    <source>
        <dbReference type="Proteomes" id="UP001150266"/>
    </source>
</evidence>
<dbReference type="PANTHER" id="PTHR39214">
    <property type="entry name" value="MICROBODY (PEROXISOME) BIOGENESIS PROTEIN PEROXIN 8 (EUROFUNG)"/>
    <property type="match status" value="1"/>
</dbReference>
<organism evidence="2 3">
    <name type="scientific">Lentinula aciculospora</name>
    <dbReference type="NCBI Taxonomy" id="153920"/>
    <lineage>
        <taxon>Eukaryota</taxon>
        <taxon>Fungi</taxon>
        <taxon>Dikarya</taxon>
        <taxon>Basidiomycota</taxon>
        <taxon>Agaricomycotina</taxon>
        <taxon>Agaricomycetes</taxon>
        <taxon>Agaricomycetidae</taxon>
        <taxon>Agaricales</taxon>
        <taxon>Marasmiineae</taxon>
        <taxon>Omphalotaceae</taxon>
        <taxon>Lentinula</taxon>
    </lineage>
</organism>
<dbReference type="InterPro" id="IPR055334">
    <property type="entry name" value="PEX8-like"/>
</dbReference>
<dbReference type="PANTHER" id="PTHR39214:SF1">
    <property type="entry name" value="MICROBODY (PEROXISOME) BIOGENESIS PROTEIN PEROXIN 8 (EUROFUNG)"/>
    <property type="match status" value="1"/>
</dbReference>
<keyword evidence="3" id="KW-1185">Reference proteome</keyword>
<dbReference type="Proteomes" id="UP001150266">
    <property type="component" value="Unassembled WGS sequence"/>
</dbReference>
<protein>
    <submittedName>
        <fullName evidence="2">Uncharacterized protein</fullName>
    </submittedName>
</protein>
<evidence type="ECO:0000313" key="2">
    <source>
        <dbReference type="EMBL" id="KAJ4481954.1"/>
    </source>
</evidence>
<gene>
    <name evidence="2" type="ORF">J3R30DRAFT_3699258</name>
</gene>
<name>A0A9W9AHI9_9AGAR</name>
<accession>A0A9W9AHI9</accession>
<dbReference type="OrthoDB" id="2357318at2759"/>
<dbReference type="AlphaFoldDB" id="A0A9W9AHI9"/>
<feature type="compositionally biased region" description="Polar residues" evidence="1">
    <location>
        <begin position="442"/>
        <end position="453"/>
    </location>
</feature>
<sequence>MSNYAYSNLLQHLHRAQPALPLETIQSALAFHIANQNSLPTPIAATAITSPLFLSHPFTLSRLQILSNSFRHSLHLKYTLLSGPRFSFFERSISTRLTEWTKALIKGLQGGNPILKLAAASGVLLGLEDLRTHSKSNSLHTDLNSNAVSQDLVSDAIRAKVEDEVVIALAEVMDQEGVGRDWEREFQQTALLSNSVQDHIPSPTISLLTLSLIFAAQSLPLVASSKLKALPLIALSRLLTVCIAETFSAGDFLRQSAISDTLRPHIASLSRLEALVLSLALNSRPREGLNSAQETLFRLHEMAVQVAGVLPQLILVDTAPTSTLESPGPWLTLKTFLFSIVMISNSVLSACIYIPPTAYRLSPTSSLSSPTSLSFTTLLTLFHLSLLVSQFGGISSSGSTDDGSFKELRKAAYLALDILACGTVDVAERFVDELMDHRPSQLPGSQKPQTAGKTGTKHTAEDTINLAKISFALSCIEQLVPVLSVRYLQGSVWKIVEPNLTLSQISSSSAFTQQTLDQLKRETFESAHSVILAMLAASLTAHPDMTVKKSRSNNENGKFSEEEDLSLSDFCIRLVPFYSGCLIQNSALGKLSTSQLRIAYVALVRSASASVPFISDENEPSQITLAWYCVAELLAAIQNLGNDNLTQIHRLHLTLVSCVSALPLSLLSRLIEEIEGILRVDTDSKGNLNDTAGLEKQEQNRAELIQMLYRELSEVVGDREKEYLLRWYFTLAAGNSIEPSRRALL</sequence>
<evidence type="ECO:0000256" key="1">
    <source>
        <dbReference type="SAM" id="MobiDB-lite"/>
    </source>
</evidence>
<feature type="region of interest" description="Disordered" evidence="1">
    <location>
        <begin position="437"/>
        <end position="458"/>
    </location>
</feature>
<dbReference type="EMBL" id="JAOTPV010000005">
    <property type="protein sequence ID" value="KAJ4481954.1"/>
    <property type="molecule type" value="Genomic_DNA"/>
</dbReference>
<reference evidence="2" key="1">
    <citation type="submission" date="2022-08" db="EMBL/GenBank/DDBJ databases">
        <title>A Global Phylogenomic Analysis of the Shiitake Genus Lentinula.</title>
        <authorList>
            <consortium name="DOE Joint Genome Institute"/>
            <person name="Sierra-Patev S."/>
            <person name="Min B."/>
            <person name="Naranjo-Ortiz M."/>
            <person name="Looney B."/>
            <person name="Konkel Z."/>
            <person name="Slot J.C."/>
            <person name="Sakamoto Y."/>
            <person name="Steenwyk J.L."/>
            <person name="Rokas A."/>
            <person name="Carro J."/>
            <person name="Camarero S."/>
            <person name="Ferreira P."/>
            <person name="Molpeceres G."/>
            <person name="Ruiz-Duenas F.J."/>
            <person name="Serrano A."/>
            <person name="Henrissat B."/>
            <person name="Drula E."/>
            <person name="Hughes K.W."/>
            <person name="Mata J.L."/>
            <person name="Ishikawa N.K."/>
            <person name="Vargas-Isla R."/>
            <person name="Ushijima S."/>
            <person name="Smith C.A."/>
            <person name="Ahrendt S."/>
            <person name="Andreopoulos W."/>
            <person name="He G."/>
            <person name="Labutti K."/>
            <person name="Lipzen A."/>
            <person name="Ng V."/>
            <person name="Riley R."/>
            <person name="Sandor L."/>
            <person name="Barry K."/>
            <person name="Martinez A.T."/>
            <person name="Xiao Y."/>
            <person name="Gibbons J.G."/>
            <person name="Terashima K."/>
            <person name="Grigoriev I.V."/>
            <person name="Hibbett D.S."/>
        </authorList>
    </citation>
    <scope>NUCLEOTIDE SEQUENCE</scope>
    <source>
        <strain evidence="2">JLM2183</strain>
    </source>
</reference>